<feature type="compositionally biased region" description="Gly residues" evidence="1">
    <location>
        <begin position="325"/>
        <end position="361"/>
    </location>
</feature>
<keyword evidence="2" id="KW-1133">Transmembrane helix</keyword>
<dbReference type="PROSITE" id="PS51782">
    <property type="entry name" value="LYSM"/>
    <property type="match status" value="1"/>
</dbReference>
<protein>
    <submittedName>
        <fullName evidence="4">LysM peptidoglycan-binding domain-containing protein</fullName>
    </submittedName>
</protein>
<dbReference type="InterPro" id="IPR018392">
    <property type="entry name" value="LysM"/>
</dbReference>
<keyword evidence="2" id="KW-0472">Membrane</keyword>
<dbReference type="InterPro" id="IPR036779">
    <property type="entry name" value="LysM_dom_sf"/>
</dbReference>
<evidence type="ECO:0000259" key="3">
    <source>
        <dbReference type="PROSITE" id="PS51782"/>
    </source>
</evidence>
<accession>A0A9D1A5V9</accession>
<sequence>MGDLYNPFPKLPKNVRQIGDPDQVVRLYMEDYVNTYLKRLYPSGKQTMRVGVLLGSTEQYDGTPYIFIDGAMELEDVETDGEKIVFSESSWKKLYPAMESTFPKRTVQGWFLCGGPSSQLSPLNYWKQHSQYFAGKNQLMYLNHGLEGEEAVYVTSEDGFYRLKGHYIYYERNQMMQDYMIMRKDVRRVEPGSHEKVIKDFRQRMTVRKEQAGAKQKTANALGLACGILSVAVLAGGVVLMNNYQKMRQMEGVLASVLPADVSNWQEYQEELAGEPDFIIEEMPGNVYPTEGETGESYMAGGKQDGVWESADGTEGQAGDETGVQGRGGSDGQAGQAAGAGAGNSGQSGEGTGTGSSGSSGEGADSVSGDGMSSGASADTAAGSGGSSGDSADAAAGNGGPSEAGADAAVGNHEPSGAADAGGQAEGNDGADLSSHAAAAGSGRESSLAGENSGETGRLVGMGKEIGEGDSAEAAGTPIDYEAAEANGYRVYQIGEGETLYGICWREYGDLSRLTEICELNSLEDVDHILAGQRLILP</sequence>
<organism evidence="4 5">
    <name type="scientific">Candidatus Copromonas faecavium</name>
    <name type="common">nom. illeg.</name>
    <dbReference type="NCBI Taxonomy" id="2840740"/>
    <lineage>
        <taxon>Bacteria</taxon>
        <taxon>Bacillati</taxon>
        <taxon>Bacillota</taxon>
        <taxon>Clostridia</taxon>
        <taxon>Lachnospirales</taxon>
        <taxon>Lachnospiraceae</taxon>
        <taxon>Candidatus Copromonas (nom. illeg.)</taxon>
    </lineage>
</organism>
<dbReference type="SMART" id="SM00257">
    <property type="entry name" value="LysM"/>
    <property type="match status" value="1"/>
</dbReference>
<feature type="transmembrane region" description="Helical" evidence="2">
    <location>
        <begin position="221"/>
        <end position="241"/>
    </location>
</feature>
<feature type="compositionally biased region" description="Low complexity" evidence="1">
    <location>
        <begin position="362"/>
        <end position="382"/>
    </location>
</feature>
<comment type="caution">
    <text evidence="4">The sequence shown here is derived from an EMBL/GenBank/DDBJ whole genome shotgun (WGS) entry which is preliminary data.</text>
</comment>
<name>A0A9D1A5V9_9FIRM</name>
<evidence type="ECO:0000313" key="5">
    <source>
        <dbReference type="Proteomes" id="UP000824250"/>
    </source>
</evidence>
<dbReference type="Gene3D" id="3.10.350.10">
    <property type="entry name" value="LysM domain"/>
    <property type="match status" value="1"/>
</dbReference>
<feature type="region of interest" description="Disordered" evidence="1">
    <location>
        <begin position="287"/>
        <end position="463"/>
    </location>
</feature>
<evidence type="ECO:0000256" key="1">
    <source>
        <dbReference type="SAM" id="MobiDB-lite"/>
    </source>
</evidence>
<gene>
    <name evidence="4" type="ORF">IAB28_10085</name>
</gene>
<keyword evidence="2" id="KW-0812">Transmembrane</keyword>
<evidence type="ECO:0000256" key="2">
    <source>
        <dbReference type="SAM" id="Phobius"/>
    </source>
</evidence>
<feature type="domain" description="LysM" evidence="3">
    <location>
        <begin position="490"/>
        <end position="537"/>
    </location>
</feature>
<reference evidence="4" key="2">
    <citation type="journal article" date="2021" name="PeerJ">
        <title>Extensive microbial diversity within the chicken gut microbiome revealed by metagenomics and culture.</title>
        <authorList>
            <person name="Gilroy R."/>
            <person name="Ravi A."/>
            <person name="Getino M."/>
            <person name="Pursley I."/>
            <person name="Horton D.L."/>
            <person name="Alikhan N.F."/>
            <person name="Baker D."/>
            <person name="Gharbi K."/>
            <person name="Hall N."/>
            <person name="Watson M."/>
            <person name="Adriaenssens E.M."/>
            <person name="Foster-Nyarko E."/>
            <person name="Jarju S."/>
            <person name="Secka A."/>
            <person name="Antonio M."/>
            <person name="Oren A."/>
            <person name="Chaudhuri R.R."/>
            <person name="La Ragione R."/>
            <person name="Hildebrand F."/>
            <person name="Pallen M.J."/>
        </authorList>
    </citation>
    <scope>NUCLEOTIDE SEQUENCE</scope>
    <source>
        <strain evidence="4">CHK180-2868</strain>
    </source>
</reference>
<dbReference type="AlphaFoldDB" id="A0A9D1A5V9"/>
<evidence type="ECO:0000313" key="4">
    <source>
        <dbReference type="EMBL" id="HIR06294.1"/>
    </source>
</evidence>
<reference evidence="4" key="1">
    <citation type="submission" date="2020-10" db="EMBL/GenBank/DDBJ databases">
        <authorList>
            <person name="Gilroy R."/>
        </authorList>
    </citation>
    <scope>NUCLEOTIDE SEQUENCE</scope>
    <source>
        <strain evidence="4">CHK180-2868</strain>
    </source>
</reference>
<proteinExistence type="predicted"/>
<dbReference type="EMBL" id="DVGC01000058">
    <property type="protein sequence ID" value="HIR06294.1"/>
    <property type="molecule type" value="Genomic_DNA"/>
</dbReference>
<dbReference type="Proteomes" id="UP000824250">
    <property type="component" value="Unassembled WGS sequence"/>
</dbReference>